<dbReference type="EnsemblMetazoa" id="GPPI038176-RA">
    <property type="protein sequence ID" value="GPPI038176-PA"/>
    <property type="gene ID" value="GPPI038176"/>
</dbReference>
<reference evidence="2" key="1">
    <citation type="submission" date="2015-01" db="EMBL/GenBank/DDBJ databases">
        <authorList>
            <person name="Aksoy S."/>
            <person name="Warren W."/>
            <person name="Wilson R.K."/>
        </authorList>
    </citation>
    <scope>NUCLEOTIDE SEQUENCE [LARGE SCALE GENOMIC DNA]</scope>
    <source>
        <strain evidence="2">IAEA</strain>
    </source>
</reference>
<dbReference type="VEuPathDB" id="VectorBase:GPPI038176"/>
<evidence type="ECO:0000313" key="1">
    <source>
        <dbReference type="EnsemblMetazoa" id="GPPI038176-PA"/>
    </source>
</evidence>
<dbReference type="EMBL" id="JXJN01019041">
    <property type="status" value="NOT_ANNOTATED_CDS"/>
    <property type="molecule type" value="Genomic_DNA"/>
</dbReference>
<keyword evidence="2" id="KW-1185">Reference proteome</keyword>
<protein>
    <submittedName>
        <fullName evidence="1">Uncharacterized protein</fullName>
    </submittedName>
</protein>
<dbReference type="EMBL" id="JXJN01019040">
    <property type="status" value="NOT_ANNOTATED_CDS"/>
    <property type="molecule type" value="Genomic_DNA"/>
</dbReference>
<dbReference type="Proteomes" id="UP000092460">
    <property type="component" value="Unassembled WGS sequence"/>
</dbReference>
<sequence length="71" mass="8112">MKCKEKIALAAASPSTTLSFLSLDAQPPILRFACYSLKMLALRRAQNIRTMNEYFKRGSQKMHKYLLVCVD</sequence>
<name>A0A1B0BRC9_9MUSC</name>
<reference evidence="1" key="2">
    <citation type="submission" date="2020-05" db="UniProtKB">
        <authorList>
            <consortium name="EnsemblMetazoa"/>
        </authorList>
    </citation>
    <scope>IDENTIFICATION</scope>
    <source>
        <strain evidence="1">IAEA</strain>
    </source>
</reference>
<dbReference type="AlphaFoldDB" id="A0A1B0BRC9"/>
<evidence type="ECO:0000313" key="2">
    <source>
        <dbReference type="Proteomes" id="UP000092460"/>
    </source>
</evidence>
<accession>A0A1B0BRC9</accession>
<organism evidence="1 2">
    <name type="scientific">Glossina palpalis gambiensis</name>
    <dbReference type="NCBI Taxonomy" id="67801"/>
    <lineage>
        <taxon>Eukaryota</taxon>
        <taxon>Metazoa</taxon>
        <taxon>Ecdysozoa</taxon>
        <taxon>Arthropoda</taxon>
        <taxon>Hexapoda</taxon>
        <taxon>Insecta</taxon>
        <taxon>Pterygota</taxon>
        <taxon>Neoptera</taxon>
        <taxon>Endopterygota</taxon>
        <taxon>Diptera</taxon>
        <taxon>Brachycera</taxon>
        <taxon>Muscomorpha</taxon>
        <taxon>Hippoboscoidea</taxon>
        <taxon>Glossinidae</taxon>
        <taxon>Glossina</taxon>
    </lineage>
</organism>
<proteinExistence type="predicted"/>